<protein>
    <submittedName>
        <fullName evidence="2">Uncharacterized protein</fullName>
    </submittedName>
</protein>
<proteinExistence type="predicted"/>
<dbReference type="RefSeq" id="WP_106338498.1">
    <property type="nucleotide sequence ID" value="NZ_JABXOQ010000075.1"/>
</dbReference>
<dbReference type="Proteomes" id="UP000533429">
    <property type="component" value="Unassembled WGS sequence"/>
</dbReference>
<evidence type="ECO:0000313" key="2">
    <source>
        <dbReference type="EMBL" id="NVP02591.1"/>
    </source>
</evidence>
<evidence type="ECO:0000313" key="1">
    <source>
        <dbReference type="EMBL" id="KAB1179929.1"/>
    </source>
</evidence>
<gene>
    <name evidence="1" type="ORF">F6450_12150</name>
    <name evidence="2" type="ORF">HWA77_20480</name>
</gene>
<dbReference type="EMBL" id="VZUQ01000068">
    <property type="protein sequence ID" value="KAB1179929.1"/>
    <property type="molecule type" value="Genomic_DNA"/>
</dbReference>
<reference evidence="2 4" key="2">
    <citation type="submission" date="2020-06" db="EMBL/GenBank/DDBJ databases">
        <title>Photobacterium damselae subsp. damselae comparative genomics.</title>
        <authorList>
            <person name="Osorio C.R."/>
        </authorList>
    </citation>
    <scope>NUCLEOTIDE SEQUENCE [LARGE SCALE GENOMIC DNA]</scope>
    <source>
        <strain evidence="2 4">TW250/03</strain>
    </source>
</reference>
<comment type="caution">
    <text evidence="2">The sequence shown here is derived from an EMBL/GenBank/DDBJ whole genome shotgun (WGS) entry which is preliminary data.</text>
</comment>
<accession>A0A7Y7Q848</accession>
<dbReference type="EMBL" id="JABXOR010001315">
    <property type="protein sequence ID" value="NVP02591.1"/>
    <property type="molecule type" value="Genomic_DNA"/>
</dbReference>
<dbReference type="Proteomes" id="UP000480943">
    <property type="component" value="Unassembled WGS sequence"/>
</dbReference>
<organism evidence="2 4">
    <name type="scientific">Photobacterium damselae subsp. damselae</name>
    <name type="common">Listonella damsela</name>
    <dbReference type="NCBI Taxonomy" id="85581"/>
    <lineage>
        <taxon>Bacteria</taxon>
        <taxon>Pseudomonadati</taxon>
        <taxon>Pseudomonadota</taxon>
        <taxon>Gammaproteobacteria</taxon>
        <taxon>Vibrionales</taxon>
        <taxon>Vibrionaceae</taxon>
        <taxon>Photobacterium</taxon>
    </lineage>
</organism>
<dbReference type="AlphaFoldDB" id="A0A7Y7Q848"/>
<evidence type="ECO:0000313" key="4">
    <source>
        <dbReference type="Proteomes" id="UP000533429"/>
    </source>
</evidence>
<name>A0A7Y7Q848_PHODD</name>
<sequence>MSNVKNYIEASTGIRQEMLNEITVLPMTDCICHISESIVKPNQCYDNTLKILQRMLRVTTQTVKYVLGMCVCNGVFPIEHAWLKVGDTYYDPTLEIVVGQTDDNDYFSVMEFDLEEAIDAMESVADYMGGDYYPPMFDAMRYSHLYKHVYLSRREQMNMFKGQSISL</sequence>
<evidence type="ECO:0000313" key="3">
    <source>
        <dbReference type="Proteomes" id="UP000480943"/>
    </source>
</evidence>
<reference evidence="1 3" key="1">
    <citation type="submission" date="2019-09" db="EMBL/GenBank/DDBJ databases">
        <title>Photobacterium damselae subsp. damselae CDC-2227-81, a human clinical isolate.</title>
        <authorList>
            <person name="Osorio C.R."/>
        </authorList>
    </citation>
    <scope>NUCLEOTIDE SEQUENCE [LARGE SCALE GENOMIC DNA]</scope>
    <source>
        <strain evidence="1 3">CDC-2227-81</strain>
    </source>
</reference>